<dbReference type="STRING" id="1764295.A0A5B8MET4"/>
<feature type="domain" description="RING-type" evidence="10">
    <location>
        <begin position="319"/>
        <end position="360"/>
    </location>
</feature>
<dbReference type="EC" id="2.3.2.27" evidence="2"/>
<evidence type="ECO:0000256" key="6">
    <source>
        <dbReference type="ARBA" id="ARBA00022786"/>
    </source>
</evidence>
<feature type="compositionally biased region" description="Basic and acidic residues" evidence="9">
    <location>
        <begin position="56"/>
        <end position="65"/>
    </location>
</feature>
<dbReference type="InterPro" id="IPR013083">
    <property type="entry name" value="Znf_RING/FYVE/PHD"/>
</dbReference>
<dbReference type="PANTHER" id="PTHR22937">
    <property type="entry name" value="E3 UBIQUITIN-PROTEIN LIGASE RNF165"/>
    <property type="match status" value="1"/>
</dbReference>
<feature type="region of interest" description="Disordered" evidence="9">
    <location>
        <begin position="286"/>
        <end position="312"/>
    </location>
</feature>
<dbReference type="OrthoDB" id="1244524at2759"/>
<evidence type="ECO:0000256" key="7">
    <source>
        <dbReference type="ARBA" id="ARBA00022833"/>
    </source>
</evidence>
<organism evidence="11 12">
    <name type="scientific">Chloropicon primus</name>
    <dbReference type="NCBI Taxonomy" id="1764295"/>
    <lineage>
        <taxon>Eukaryota</taxon>
        <taxon>Viridiplantae</taxon>
        <taxon>Chlorophyta</taxon>
        <taxon>Chloropicophyceae</taxon>
        <taxon>Chloropicales</taxon>
        <taxon>Chloropicaceae</taxon>
        <taxon>Chloropicon</taxon>
    </lineage>
</organism>
<dbReference type="Proteomes" id="UP000316726">
    <property type="component" value="Chromosome 2"/>
</dbReference>
<dbReference type="PANTHER" id="PTHR22937:SF65">
    <property type="entry name" value="E3 UBIQUITIN-PROTEIN LIGASE ARK2C"/>
    <property type="match status" value="1"/>
</dbReference>
<protein>
    <recommendedName>
        <fullName evidence="2">RING-type E3 ubiquitin transferase</fullName>
        <ecNumber evidence="2">2.3.2.27</ecNumber>
    </recommendedName>
</protein>
<reference evidence="11 12" key="1">
    <citation type="submission" date="2018-07" db="EMBL/GenBank/DDBJ databases">
        <title>The complete nuclear genome of the prasinophyte Chloropicon primus (CCMP1205).</title>
        <authorList>
            <person name="Pombert J.-F."/>
            <person name="Otis C."/>
            <person name="Turmel M."/>
            <person name="Lemieux C."/>
        </authorList>
    </citation>
    <scope>NUCLEOTIDE SEQUENCE [LARGE SCALE GENOMIC DNA]</scope>
    <source>
        <strain evidence="11 12">CCMP1205</strain>
    </source>
</reference>
<evidence type="ECO:0000256" key="4">
    <source>
        <dbReference type="ARBA" id="ARBA00022723"/>
    </source>
</evidence>
<dbReference type="SMART" id="SM00184">
    <property type="entry name" value="RING"/>
    <property type="match status" value="1"/>
</dbReference>
<dbReference type="EMBL" id="CP031035">
    <property type="protein sequence ID" value="QDZ18963.1"/>
    <property type="molecule type" value="Genomic_DNA"/>
</dbReference>
<evidence type="ECO:0000313" key="12">
    <source>
        <dbReference type="Proteomes" id="UP000316726"/>
    </source>
</evidence>
<evidence type="ECO:0000259" key="10">
    <source>
        <dbReference type="PROSITE" id="PS50089"/>
    </source>
</evidence>
<dbReference type="PROSITE" id="PS50089">
    <property type="entry name" value="ZF_RING_2"/>
    <property type="match status" value="1"/>
</dbReference>
<evidence type="ECO:0000256" key="9">
    <source>
        <dbReference type="SAM" id="MobiDB-lite"/>
    </source>
</evidence>
<dbReference type="Pfam" id="PF13639">
    <property type="entry name" value="zf-RING_2"/>
    <property type="match status" value="1"/>
</dbReference>
<feature type="compositionally biased region" description="Low complexity" evidence="9">
    <location>
        <begin position="293"/>
        <end position="312"/>
    </location>
</feature>
<sequence>MAVDDQDRQLEELRRQRHAHWSGQSEGSPSASPRSAPGSGLAQHDADAVDTSGDEAFARRLHEELNREEEVDVDVDVDDDDDLVVVDGDGSEDSEEVSEEVQHGGQTLAAAAGRLAFNTAGALVNALVTGAQTLLGGSQIERDEAFARRLQAEEEARARGLGRAGQTSTSNEVLGALLHQLGGFAVPARAQQGNAATTTTRRVNEIILPGFGNGIRVRLVSSRSGGAPALVPMPIGGRGRRANHPLQQFLNDLQFGQEMSYEELLELQERMGYHDRGASEEQIGSLPVRAFKGESQGSRSSPGGSREGEASASSDQTTCAICLDDYSDGQEMRTLPCMHSFHSTCVDKWLRNNRSCPVCKKDIC</sequence>
<dbReference type="AlphaFoldDB" id="A0A5B8MET4"/>
<dbReference type="CDD" id="cd23118">
    <property type="entry name" value="RING-H2_SIS3"/>
    <property type="match status" value="1"/>
</dbReference>
<gene>
    <name evidence="11" type="ORF">A3770_02p14810</name>
</gene>
<keyword evidence="12" id="KW-1185">Reference proteome</keyword>
<keyword evidence="5 8" id="KW-0863">Zinc-finger</keyword>
<feature type="compositionally biased region" description="Acidic residues" evidence="9">
    <location>
        <begin position="66"/>
        <end position="96"/>
    </location>
</feature>
<feature type="compositionally biased region" description="Basic and acidic residues" evidence="9">
    <location>
        <begin position="1"/>
        <end position="14"/>
    </location>
</feature>
<proteinExistence type="predicted"/>
<dbReference type="InterPro" id="IPR045191">
    <property type="entry name" value="MBR1/2-like"/>
</dbReference>
<dbReference type="Gene3D" id="3.30.40.10">
    <property type="entry name" value="Zinc/RING finger domain, C3HC4 (zinc finger)"/>
    <property type="match status" value="1"/>
</dbReference>
<evidence type="ECO:0000256" key="2">
    <source>
        <dbReference type="ARBA" id="ARBA00012483"/>
    </source>
</evidence>
<keyword evidence="4" id="KW-0479">Metal-binding</keyword>
<dbReference type="SMART" id="SM00744">
    <property type="entry name" value="RINGv"/>
    <property type="match status" value="1"/>
</dbReference>
<keyword evidence="6" id="KW-0833">Ubl conjugation pathway</keyword>
<dbReference type="InterPro" id="IPR001841">
    <property type="entry name" value="Znf_RING"/>
</dbReference>
<keyword evidence="7" id="KW-0862">Zinc</keyword>
<dbReference type="InterPro" id="IPR011016">
    <property type="entry name" value="Znf_RING-CH"/>
</dbReference>
<evidence type="ECO:0000256" key="5">
    <source>
        <dbReference type="ARBA" id="ARBA00022771"/>
    </source>
</evidence>
<evidence type="ECO:0000256" key="3">
    <source>
        <dbReference type="ARBA" id="ARBA00022679"/>
    </source>
</evidence>
<dbReference type="SUPFAM" id="SSF57850">
    <property type="entry name" value="RING/U-box"/>
    <property type="match status" value="1"/>
</dbReference>
<dbReference type="GO" id="GO:0008270">
    <property type="term" value="F:zinc ion binding"/>
    <property type="evidence" value="ECO:0007669"/>
    <property type="project" value="UniProtKB-KW"/>
</dbReference>
<evidence type="ECO:0000256" key="1">
    <source>
        <dbReference type="ARBA" id="ARBA00000900"/>
    </source>
</evidence>
<keyword evidence="3" id="KW-0808">Transferase</keyword>
<name>A0A5B8MET4_9CHLO</name>
<evidence type="ECO:0000256" key="8">
    <source>
        <dbReference type="PROSITE-ProRule" id="PRU00175"/>
    </source>
</evidence>
<feature type="region of interest" description="Disordered" evidence="9">
    <location>
        <begin position="1"/>
        <end position="96"/>
    </location>
</feature>
<comment type="catalytic activity">
    <reaction evidence="1">
        <text>S-ubiquitinyl-[E2 ubiquitin-conjugating enzyme]-L-cysteine + [acceptor protein]-L-lysine = [E2 ubiquitin-conjugating enzyme]-L-cysteine + N(6)-ubiquitinyl-[acceptor protein]-L-lysine.</text>
        <dbReference type="EC" id="2.3.2.27"/>
    </reaction>
</comment>
<dbReference type="FunFam" id="3.30.40.10:FF:000388">
    <property type="entry name" value="Putative RING zinc finger domain superfamily protein"/>
    <property type="match status" value="1"/>
</dbReference>
<evidence type="ECO:0000313" key="11">
    <source>
        <dbReference type="EMBL" id="QDZ18963.1"/>
    </source>
</evidence>
<dbReference type="GO" id="GO:0061630">
    <property type="term" value="F:ubiquitin protein ligase activity"/>
    <property type="evidence" value="ECO:0007669"/>
    <property type="project" value="UniProtKB-EC"/>
</dbReference>
<feature type="compositionally biased region" description="Low complexity" evidence="9">
    <location>
        <begin position="25"/>
        <end position="42"/>
    </location>
</feature>
<accession>A0A5B8MET4</accession>